<feature type="transmembrane region" description="Helical" evidence="10">
    <location>
        <begin position="877"/>
        <end position="901"/>
    </location>
</feature>
<reference evidence="13" key="1">
    <citation type="journal article" date="2019" name="bioRxiv">
        <title>The Genome of the Zebra Mussel, Dreissena polymorpha: A Resource for Invasive Species Research.</title>
        <authorList>
            <person name="McCartney M.A."/>
            <person name="Auch B."/>
            <person name="Kono T."/>
            <person name="Mallez S."/>
            <person name="Zhang Y."/>
            <person name="Obille A."/>
            <person name="Becker A."/>
            <person name="Abrahante J.E."/>
            <person name="Garbe J."/>
            <person name="Badalamenti J.P."/>
            <person name="Herman A."/>
            <person name="Mangelson H."/>
            <person name="Liachko I."/>
            <person name="Sullivan S."/>
            <person name="Sone E.D."/>
            <person name="Koren S."/>
            <person name="Silverstein K.A.T."/>
            <person name="Beckman K.B."/>
            <person name="Gohl D.M."/>
        </authorList>
    </citation>
    <scope>NUCLEOTIDE SEQUENCE</scope>
    <source>
        <strain evidence="13">Duluth1</strain>
        <tissue evidence="13">Whole animal</tissue>
    </source>
</reference>
<feature type="domain" description="Cadherin" evidence="12">
    <location>
        <begin position="524"/>
        <end position="631"/>
    </location>
</feature>
<proteinExistence type="predicted"/>
<dbReference type="GO" id="GO:0005509">
    <property type="term" value="F:calcium ion binding"/>
    <property type="evidence" value="ECO:0007669"/>
    <property type="project" value="UniProtKB-UniRule"/>
</dbReference>
<dbReference type="CDD" id="cd11304">
    <property type="entry name" value="Cadherin_repeat"/>
    <property type="match status" value="4"/>
</dbReference>
<dbReference type="GO" id="GO:0008013">
    <property type="term" value="F:beta-catenin binding"/>
    <property type="evidence" value="ECO:0007669"/>
    <property type="project" value="TreeGrafter"/>
</dbReference>
<dbReference type="Proteomes" id="UP000828390">
    <property type="component" value="Unassembled WGS sequence"/>
</dbReference>
<dbReference type="PANTHER" id="PTHR24027">
    <property type="entry name" value="CADHERIN-23"/>
    <property type="match status" value="1"/>
</dbReference>
<name>A0A9D4J580_DREPO</name>
<evidence type="ECO:0000313" key="14">
    <source>
        <dbReference type="Proteomes" id="UP000828390"/>
    </source>
</evidence>
<dbReference type="GO" id="GO:0016477">
    <property type="term" value="P:cell migration"/>
    <property type="evidence" value="ECO:0007669"/>
    <property type="project" value="TreeGrafter"/>
</dbReference>
<gene>
    <name evidence="13" type="ORF">DPMN_149982</name>
</gene>
<keyword evidence="4" id="KW-0677">Repeat</keyword>
<evidence type="ECO:0000256" key="8">
    <source>
        <dbReference type="PROSITE-ProRule" id="PRU00043"/>
    </source>
</evidence>
<dbReference type="InterPro" id="IPR020894">
    <property type="entry name" value="Cadherin_CS"/>
</dbReference>
<comment type="subcellular location">
    <subcellularLocation>
        <location evidence="1">Membrane</location>
        <topology evidence="1">Single-pass membrane protein</topology>
    </subcellularLocation>
</comment>
<dbReference type="EMBL" id="JAIWYP010000007">
    <property type="protein sequence ID" value="KAH3796414.1"/>
    <property type="molecule type" value="Genomic_DNA"/>
</dbReference>
<organism evidence="13 14">
    <name type="scientific">Dreissena polymorpha</name>
    <name type="common">Zebra mussel</name>
    <name type="synonym">Mytilus polymorpha</name>
    <dbReference type="NCBI Taxonomy" id="45954"/>
    <lineage>
        <taxon>Eukaryota</taxon>
        <taxon>Metazoa</taxon>
        <taxon>Spiralia</taxon>
        <taxon>Lophotrochozoa</taxon>
        <taxon>Mollusca</taxon>
        <taxon>Bivalvia</taxon>
        <taxon>Autobranchia</taxon>
        <taxon>Heteroconchia</taxon>
        <taxon>Euheterodonta</taxon>
        <taxon>Imparidentia</taxon>
        <taxon>Neoheterodontei</taxon>
        <taxon>Myida</taxon>
        <taxon>Dreissenoidea</taxon>
        <taxon>Dreissenidae</taxon>
        <taxon>Dreissena</taxon>
    </lineage>
</organism>
<dbReference type="PROSITE" id="PS00232">
    <property type="entry name" value="CADHERIN_1"/>
    <property type="match status" value="1"/>
</dbReference>
<accession>A0A9D4J580</accession>
<dbReference type="InterPro" id="IPR039808">
    <property type="entry name" value="Cadherin"/>
</dbReference>
<keyword evidence="3 11" id="KW-0732">Signal</keyword>
<evidence type="ECO:0000256" key="7">
    <source>
        <dbReference type="ARBA" id="ARBA00023136"/>
    </source>
</evidence>
<evidence type="ECO:0000256" key="6">
    <source>
        <dbReference type="ARBA" id="ARBA00022989"/>
    </source>
</evidence>
<dbReference type="Gene3D" id="2.60.40.60">
    <property type="entry name" value="Cadherins"/>
    <property type="match status" value="5"/>
</dbReference>
<keyword evidence="6 10" id="KW-1133">Transmembrane helix</keyword>
<feature type="signal peptide" evidence="11">
    <location>
        <begin position="1"/>
        <end position="19"/>
    </location>
</feature>
<dbReference type="AlphaFoldDB" id="A0A9D4J580"/>
<feature type="region of interest" description="Disordered" evidence="9">
    <location>
        <begin position="956"/>
        <end position="1016"/>
    </location>
</feature>
<dbReference type="GO" id="GO:0016342">
    <property type="term" value="C:catenin complex"/>
    <property type="evidence" value="ECO:0007669"/>
    <property type="project" value="TreeGrafter"/>
</dbReference>
<feature type="compositionally biased region" description="Basic and acidic residues" evidence="9">
    <location>
        <begin position="983"/>
        <end position="996"/>
    </location>
</feature>
<dbReference type="PROSITE" id="PS50268">
    <property type="entry name" value="CADHERIN_2"/>
    <property type="match status" value="4"/>
</dbReference>
<evidence type="ECO:0000313" key="13">
    <source>
        <dbReference type="EMBL" id="KAH3796414.1"/>
    </source>
</evidence>
<evidence type="ECO:0000259" key="12">
    <source>
        <dbReference type="PROSITE" id="PS50268"/>
    </source>
</evidence>
<dbReference type="GO" id="GO:0045296">
    <property type="term" value="F:cadherin binding"/>
    <property type="evidence" value="ECO:0007669"/>
    <property type="project" value="TreeGrafter"/>
</dbReference>
<dbReference type="PANTHER" id="PTHR24027:SF422">
    <property type="entry name" value="CADHERIN DOMAIN-CONTAINING PROTEIN"/>
    <property type="match status" value="1"/>
</dbReference>
<dbReference type="PRINTS" id="PR00205">
    <property type="entry name" value="CADHERIN"/>
</dbReference>
<comment type="caution">
    <text evidence="13">The sequence shown here is derived from an EMBL/GenBank/DDBJ whole genome shotgun (WGS) entry which is preliminary data.</text>
</comment>
<dbReference type="SMART" id="SM00112">
    <property type="entry name" value="CA"/>
    <property type="match status" value="4"/>
</dbReference>
<keyword evidence="5 8" id="KW-0106">Calcium</keyword>
<keyword evidence="14" id="KW-1185">Reference proteome</keyword>
<evidence type="ECO:0000256" key="2">
    <source>
        <dbReference type="ARBA" id="ARBA00022692"/>
    </source>
</evidence>
<keyword evidence="2 10" id="KW-0812">Transmembrane</keyword>
<evidence type="ECO:0000256" key="1">
    <source>
        <dbReference type="ARBA" id="ARBA00004167"/>
    </source>
</evidence>
<evidence type="ECO:0000256" key="4">
    <source>
        <dbReference type="ARBA" id="ARBA00022737"/>
    </source>
</evidence>
<feature type="domain" description="Cadherin" evidence="12">
    <location>
        <begin position="665"/>
        <end position="748"/>
    </location>
</feature>
<sequence>MNVWLFIFLQGITYVAVEGAALTCTDNLSWGYEALNVATYTTDNPTGSTAGYIMETTEYHVPDDCSCGVLKSWTFIARSAGSLTLQVWQHDNSEQYTIRGANYFTVPSGAIGKEIEFQVPQKDRITIRNNYLIAWLSNAQTSIIAKRDGLESLPDEQRIFKNMNALDPFGEGIFDWSAASANDPLNPIKNTAFAIRATAAKNTAPEFTNLPRDVWIYGDTAPGTLIYSVSASDIDPYDVSSLLITYDDTASFQFYYDRTRGNVYLGSYGAARGTYTMTFTVTDQCGNTNSAVLTIKVLNWAPKLHGLPAFYSITEETVNELTLATVNITDRDNTTWTTKTFNNDSNLDAELEHEGFRRTARNIVINKDNKHIMTYSGNEEFFMKMSFTDGTNATLQGHFMLYVIKNSKPKFTNLNNGAKVTVSYLTTSNGDFVYAVSTSDDENDHIYFDPLTCDTHGCASPCPCPFEIGKDGIIHTTQDFMRTYITGYDVTISMYDDKHSLDKRTATLTILVEDIDDKPQVSNLPMTYPLGVSENTPLRKTLYTVLFNDLDSGDTHTIHANFSEKWATSYFHLNETSGVLTTAFNVLDYEKVIGNSWSSSFNVAVQVNDGMDWSDAVLSVVILNVNEPPSFHETKYKMTPAEQGDKGSGASTWGRWMDKTKDIEDQDLLVSALSEAHTFTWDCGESTRFFLMDRTTGDVTFSANFDYDTANLTTPFTCTVKVKDKAGMTATTMLEVLIDDANDNAPVFAQTTAYYIFQVPDLAAGRFVGQVTAADSDRSTQYSNIYYSFLVNPFSKGFMVINDFGNIYVNETWKKPLFAYGVSYDLVVLAENVADHTGTRHTSTASVTVFISGTSTTTTTTTDRPAEFLEDTRSVSWISVLSALGGTLLLVVVVLTMAYTVQVKRYRWCIPWCRKKLLGLGKMTRKEKRRYYRAILRAEAGIEEGDEEVARITLGEPEPTQVQSPAPPMMWDKRQPQTGPTVRKSDPVLDFKEPKPPLKPNPSKMMTGRTGPKIWT</sequence>
<feature type="domain" description="Cadherin" evidence="12">
    <location>
        <begin position="750"/>
        <end position="867"/>
    </location>
</feature>
<dbReference type="GO" id="GO:0007156">
    <property type="term" value="P:homophilic cell adhesion via plasma membrane adhesion molecules"/>
    <property type="evidence" value="ECO:0007669"/>
    <property type="project" value="InterPro"/>
</dbReference>
<protein>
    <recommendedName>
        <fullName evidence="12">Cadherin domain-containing protein</fullName>
    </recommendedName>
</protein>
<dbReference type="InterPro" id="IPR015919">
    <property type="entry name" value="Cadherin-like_sf"/>
</dbReference>
<feature type="chain" id="PRO_5039183050" description="Cadherin domain-containing protein" evidence="11">
    <location>
        <begin position="20"/>
        <end position="1016"/>
    </location>
</feature>
<evidence type="ECO:0000256" key="11">
    <source>
        <dbReference type="SAM" id="SignalP"/>
    </source>
</evidence>
<dbReference type="InterPro" id="IPR002126">
    <property type="entry name" value="Cadherin-like_dom"/>
</dbReference>
<evidence type="ECO:0000256" key="9">
    <source>
        <dbReference type="SAM" id="MobiDB-lite"/>
    </source>
</evidence>
<evidence type="ECO:0000256" key="3">
    <source>
        <dbReference type="ARBA" id="ARBA00022729"/>
    </source>
</evidence>
<dbReference type="SUPFAM" id="SSF49313">
    <property type="entry name" value="Cadherin-like"/>
    <property type="match status" value="4"/>
</dbReference>
<evidence type="ECO:0000256" key="5">
    <source>
        <dbReference type="ARBA" id="ARBA00022837"/>
    </source>
</evidence>
<keyword evidence="7 10" id="KW-0472">Membrane</keyword>
<reference evidence="13" key="2">
    <citation type="submission" date="2020-11" db="EMBL/GenBank/DDBJ databases">
        <authorList>
            <person name="McCartney M.A."/>
            <person name="Auch B."/>
            <person name="Kono T."/>
            <person name="Mallez S."/>
            <person name="Becker A."/>
            <person name="Gohl D.M."/>
            <person name="Silverstein K.A.T."/>
            <person name="Koren S."/>
            <person name="Bechman K.B."/>
            <person name="Herman A."/>
            <person name="Abrahante J.E."/>
            <person name="Garbe J."/>
        </authorList>
    </citation>
    <scope>NUCLEOTIDE SEQUENCE</scope>
    <source>
        <strain evidence="13">Duluth1</strain>
        <tissue evidence="13">Whole animal</tissue>
    </source>
</reference>
<feature type="domain" description="Cadherin" evidence="12">
    <location>
        <begin position="427"/>
        <end position="527"/>
    </location>
</feature>
<evidence type="ECO:0000256" key="10">
    <source>
        <dbReference type="SAM" id="Phobius"/>
    </source>
</evidence>